<evidence type="ECO:0000256" key="1">
    <source>
        <dbReference type="SAM" id="MobiDB-lite"/>
    </source>
</evidence>
<sequence length="183" mass="21324">STDTSNANESFKKLSINKPILSPYTLWNIQLVPINIQKHFHLLNDLQSLTNNEEVFVSLNGKGQYIVSDQFKFDPETCPTNHDLNNQFYISQIQLTGPSIGQWRSIENSRQSRISQESNQQNGSISSENQESNKRKRDHKRLLRDESGKIIRKLNVLNIFERPSSKMNFDKHTFRVFPDLKFK</sequence>
<dbReference type="EMBL" id="CAJNOC010006045">
    <property type="protein sequence ID" value="CAF1068630.1"/>
    <property type="molecule type" value="Genomic_DNA"/>
</dbReference>
<dbReference type="AlphaFoldDB" id="A0A814LUR7"/>
<reference evidence="2" key="1">
    <citation type="submission" date="2021-02" db="EMBL/GenBank/DDBJ databases">
        <authorList>
            <person name="Nowell W R."/>
        </authorList>
    </citation>
    <scope>NUCLEOTIDE SEQUENCE</scope>
    <source>
        <strain evidence="2">Ploen Becks lab</strain>
    </source>
</reference>
<evidence type="ECO:0000313" key="2">
    <source>
        <dbReference type="EMBL" id="CAF1068630.1"/>
    </source>
</evidence>
<protein>
    <submittedName>
        <fullName evidence="2">Uncharacterized protein</fullName>
    </submittedName>
</protein>
<dbReference type="Proteomes" id="UP000663879">
    <property type="component" value="Unassembled WGS sequence"/>
</dbReference>
<proteinExistence type="predicted"/>
<feature type="compositionally biased region" description="Polar residues" evidence="1">
    <location>
        <begin position="107"/>
        <end position="130"/>
    </location>
</feature>
<evidence type="ECO:0000313" key="3">
    <source>
        <dbReference type="Proteomes" id="UP000663879"/>
    </source>
</evidence>
<name>A0A814LUR7_9BILA</name>
<organism evidence="2 3">
    <name type="scientific">Brachionus calyciflorus</name>
    <dbReference type="NCBI Taxonomy" id="104777"/>
    <lineage>
        <taxon>Eukaryota</taxon>
        <taxon>Metazoa</taxon>
        <taxon>Spiralia</taxon>
        <taxon>Gnathifera</taxon>
        <taxon>Rotifera</taxon>
        <taxon>Eurotatoria</taxon>
        <taxon>Monogononta</taxon>
        <taxon>Pseudotrocha</taxon>
        <taxon>Ploima</taxon>
        <taxon>Brachionidae</taxon>
        <taxon>Brachionus</taxon>
    </lineage>
</organism>
<keyword evidence="3" id="KW-1185">Reference proteome</keyword>
<comment type="caution">
    <text evidence="2">The sequence shown here is derived from an EMBL/GenBank/DDBJ whole genome shotgun (WGS) entry which is preliminary data.</text>
</comment>
<accession>A0A814LUR7</accession>
<feature type="non-terminal residue" evidence="2">
    <location>
        <position position="1"/>
    </location>
</feature>
<feature type="region of interest" description="Disordered" evidence="1">
    <location>
        <begin position="107"/>
        <end position="144"/>
    </location>
</feature>
<gene>
    <name evidence="2" type="ORF">OXX778_LOCUS19624</name>
</gene>